<dbReference type="Pfam" id="PF06136">
    <property type="entry name" value="SOK"/>
    <property type="match status" value="1"/>
</dbReference>
<keyword evidence="5" id="KW-0472">Membrane</keyword>
<keyword evidence="6" id="KW-0131">Cell cycle</keyword>
<dbReference type="PANTHER" id="PTHR31083:SF18">
    <property type="entry name" value="PROTEIN SOSEKI 2"/>
    <property type="match status" value="1"/>
</dbReference>
<name>A0AA38CE29_TAXCH</name>
<sequence>MHACRSYKSGYVWNDLSEEDIICPADGVEYVLKGSELFEGCSEKYQEATSNKTSNTKHVSEGTMVTQSCVKSTVPKNRTLIESPAENPHETGHKLPIAQNVCASQPKVITREEDIGNISTRSEPPHYRPRVEKKPPKSCLREYKVLKCEAIETTVTLHGADAATQTSEDLRREEEGQEDELKESECTQNSTELSGGEESPRSSSSISSAAETHGEAQQTKQIKKTVRFEEPSIINQASSRFSLLQLISCGSLGVEDNNILMVPQKPARHAGGSQGQVPIDSRNKNQSHSKVAADRTLGEELDCMAEDLRIAHAQSAEREYFSGSIVEMKTQRVKAESEGDPTLTKSSSYNAERGSKSELAGVAEKERDESRTKTKCIPKNKWSKKATRSRTVMDDRNSKGSS</sequence>
<proteinExistence type="inferred from homology"/>
<feature type="compositionally biased region" description="Basic residues" evidence="8">
    <location>
        <begin position="373"/>
        <end position="388"/>
    </location>
</feature>
<dbReference type="OMA" id="NEDQTAN"/>
<dbReference type="EMBL" id="JAHRHJ020000011">
    <property type="protein sequence ID" value="KAH9295894.1"/>
    <property type="molecule type" value="Genomic_DNA"/>
</dbReference>
<dbReference type="GO" id="GO:0051258">
    <property type="term" value="P:protein polymerization"/>
    <property type="evidence" value="ECO:0007669"/>
    <property type="project" value="UniProtKB-ARBA"/>
</dbReference>
<dbReference type="Proteomes" id="UP000824469">
    <property type="component" value="Unassembled WGS sequence"/>
</dbReference>
<keyword evidence="4" id="KW-0132">Cell division</keyword>
<keyword evidence="11" id="KW-1185">Reference proteome</keyword>
<dbReference type="InterPro" id="IPR010369">
    <property type="entry name" value="SOK"/>
</dbReference>
<dbReference type="InterPro" id="IPR048351">
    <property type="entry name" value="SOK_DIX"/>
</dbReference>
<comment type="subcellular location">
    <subcellularLocation>
        <location evidence="1">Cell membrane</location>
        <topology evidence="1">Peripheral membrane protein</topology>
        <orientation evidence="1">Cytoplasmic side</orientation>
    </subcellularLocation>
</comment>
<evidence type="ECO:0000256" key="7">
    <source>
        <dbReference type="ARBA" id="ARBA00024211"/>
    </source>
</evidence>
<dbReference type="AlphaFoldDB" id="A0AA38CE29"/>
<evidence type="ECO:0000259" key="9">
    <source>
        <dbReference type="Pfam" id="PF06136"/>
    </source>
</evidence>
<evidence type="ECO:0000256" key="4">
    <source>
        <dbReference type="ARBA" id="ARBA00022618"/>
    </source>
</evidence>
<feature type="non-terminal residue" evidence="10">
    <location>
        <position position="402"/>
    </location>
</feature>
<organism evidence="10 11">
    <name type="scientific">Taxus chinensis</name>
    <name type="common">Chinese yew</name>
    <name type="synonym">Taxus wallichiana var. chinensis</name>
    <dbReference type="NCBI Taxonomy" id="29808"/>
    <lineage>
        <taxon>Eukaryota</taxon>
        <taxon>Viridiplantae</taxon>
        <taxon>Streptophyta</taxon>
        <taxon>Embryophyta</taxon>
        <taxon>Tracheophyta</taxon>
        <taxon>Spermatophyta</taxon>
        <taxon>Pinopsida</taxon>
        <taxon>Pinidae</taxon>
        <taxon>Conifers II</taxon>
        <taxon>Cupressales</taxon>
        <taxon>Taxaceae</taxon>
        <taxon>Taxus</taxon>
    </lineage>
</organism>
<feature type="region of interest" description="Disordered" evidence="8">
    <location>
        <begin position="159"/>
        <end position="224"/>
    </location>
</feature>
<evidence type="ECO:0000256" key="3">
    <source>
        <dbReference type="ARBA" id="ARBA00022475"/>
    </source>
</evidence>
<accession>A0AA38CE29</accession>
<evidence type="ECO:0000313" key="10">
    <source>
        <dbReference type="EMBL" id="KAH9295894.1"/>
    </source>
</evidence>
<evidence type="ECO:0000313" key="11">
    <source>
        <dbReference type="Proteomes" id="UP000824469"/>
    </source>
</evidence>
<dbReference type="GO" id="GO:0005886">
    <property type="term" value="C:plasma membrane"/>
    <property type="evidence" value="ECO:0007669"/>
    <property type="project" value="UniProtKB-SubCell"/>
</dbReference>
<feature type="compositionally biased region" description="Basic and acidic residues" evidence="8">
    <location>
        <begin position="363"/>
        <end position="372"/>
    </location>
</feature>
<feature type="domain" description="SOSEKI DIX-like" evidence="9">
    <location>
        <begin position="4"/>
        <end position="38"/>
    </location>
</feature>
<feature type="compositionally biased region" description="Low complexity" evidence="8">
    <location>
        <begin position="194"/>
        <end position="208"/>
    </location>
</feature>
<comment type="caution">
    <text evidence="10">The sequence shown here is derived from an EMBL/GenBank/DDBJ whole genome shotgun (WGS) entry which is preliminary data.</text>
</comment>
<evidence type="ECO:0000256" key="5">
    <source>
        <dbReference type="ARBA" id="ARBA00023136"/>
    </source>
</evidence>
<feature type="compositionally biased region" description="Basic and acidic residues" evidence="8">
    <location>
        <begin position="391"/>
        <end position="402"/>
    </location>
</feature>
<evidence type="ECO:0000256" key="1">
    <source>
        <dbReference type="ARBA" id="ARBA00004413"/>
    </source>
</evidence>
<feature type="compositionally biased region" description="Basic and acidic residues" evidence="8">
    <location>
        <begin position="123"/>
        <end position="136"/>
    </location>
</feature>
<feature type="region of interest" description="Disordered" evidence="8">
    <location>
        <begin position="111"/>
        <end position="136"/>
    </location>
</feature>
<keyword evidence="2" id="KW-0217">Developmental protein</keyword>
<gene>
    <name evidence="10" type="ORF">KI387_039482</name>
</gene>
<evidence type="ECO:0000256" key="2">
    <source>
        <dbReference type="ARBA" id="ARBA00022473"/>
    </source>
</evidence>
<protein>
    <recommendedName>
        <fullName evidence="9">SOSEKI DIX-like domain-containing protein</fullName>
    </recommendedName>
</protein>
<keyword evidence="3" id="KW-1003">Cell membrane</keyword>
<feature type="region of interest" description="Disordered" evidence="8">
    <location>
        <begin position="267"/>
        <end position="289"/>
    </location>
</feature>
<dbReference type="PANTHER" id="PTHR31083">
    <property type="entry name" value="UPSTREAM OF FLC PROTEIN (DUF966)"/>
    <property type="match status" value="1"/>
</dbReference>
<evidence type="ECO:0000256" key="8">
    <source>
        <dbReference type="SAM" id="MobiDB-lite"/>
    </source>
</evidence>
<dbReference type="GO" id="GO:0051301">
    <property type="term" value="P:cell division"/>
    <property type="evidence" value="ECO:0007669"/>
    <property type="project" value="UniProtKB-KW"/>
</dbReference>
<feature type="region of interest" description="Disordered" evidence="8">
    <location>
        <begin position="331"/>
        <end position="402"/>
    </location>
</feature>
<evidence type="ECO:0000256" key="6">
    <source>
        <dbReference type="ARBA" id="ARBA00023306"/>
    </source>
</evidence>
<reference evidence="10 11" key="1">
    <citation type="journal article" date="2021" name="Nat. Plants">
        <title>The Taxus genome provides insights into paclitaxel biosynthesis.</title>
        <authorList>
            <person name="Xiong X."/>
            <person name="Gou J."/>
            <person name="Liao Q."/>
            <person name="Li Y."/>
            <person name="Zhou Q."/>
            <person name="Bi G."/>
            <person name="Li C."/>
            <person name="Du R."/>
            <person name="Wang X."/>
            <person name="Sun T."/>
            <person name="Guo L."/>
            <person name="Liang H."/>
            <person name="Lu P."/>
            <person name="Wu Y."/>
            <person name="Zhang Z."/>
            <person name="Ro D.K."/>
            <person name="Shang Y."/>
            <person name="Huang S."/>
            <person name="Yan J."/>
        </authorList>
    </citation>
    <scope>NUCLEOTIDE SEQUENCE [LARGE SCALE GENOMIC DNA]</scope>
    <source>
        <strain evidence="10">Ta-2019</strain>
    </source>
</reference>
<comment type="similarity">
    <text evidence="7">Belongs to the SOSEKI family.</text>
</comment>